<reference evidence="4" key="1">
    <citation type="submission" date="2016-10" db="EMBL/GenBank/DDBJ databases">
        <authorList>
            <person name="Varghese N."/>
            <person name="Submissions S."/>
        </authorList>
    </citation>
    <scope>NUCLEOTIDE SEQUENCE [LARGE SCALE GENOMIC DNA]</scope>
    <source>
        <strain evidence="4">DSM 44544</strain>
    </source>
</reference>
<protein>
    <submittedName>
        <fullName evidence="3">Nitrilase</fullName>
    </submittedName>
</protein>
<dbReference type="AlphaFoldDB" id="A0A1H4YVA4"/>
<dbReference type="OrthoDB" id="9811121at2"/>
<keyword evidence="4" id="KW-1185">Reference proteome</keyword>
<proteinExistence type="predicted"/>
<dbReference type="Gene3D" id="3.60.110.10">
    <property type="entry name" value="Carbon-nitrogen hydrolase"/>
    <property type="match status" value="1"/>
</dbReference>
<dbReference type="GO" id="GO:0016811">
    <property type="term" value="F:hydrolase activity, acting on carbon-nitrogen (but not peptide) bonds, in linear amides"/>
    <property type="evidence" value="ECO:0007669"/>
    <property type="project" value="TreeGrafter"/>
</dbReference>
<dbReference type="PANTHER" id="PTHR43674:SF16">
    <property type="entry name" value="CARBON-NITROGEN FAMILY, PUTATIVE (AFU_ORTHOLOGUE AFUA_5G02350)-RELATED"/>
    <property type="match status" value="1"/>
</dbReference>
<sequence length="280" mass="29401">MGLTRIATAAAHFGRDLAFDLRRVAALIEEARGSGAALLVLPDGTLGGAFADFGRVDPEHLPPALDPDGPEVRQVARLAADLVVCFGYSEAGESGERFSAAACVSGDGVLGRQRKVHLSAAEALHLQPGGGFAAFDTPAGRLGMLLDYDKAFPESARALAADGAGVLACLCAWATSSRAPTLTRDRQARLFDVYDCVRAVENQVVLVSANQAGVMHGTRFLGLAKVVGPEGATHARTGSRPAMVVAELDVDAELTAARRGRHHLAERRQEAYVPDRVSPL</sequence>
<evidence type="ECO:0000256" key="1">
    <source>
        <dbReference type="ARBA" id="ARBA00022801"/>
    </source>
</evidence>
<name>A0A1H4YVA4_9PSEU</name>
<accession>A0A1H4YVA4</accession>
<feature type="domain" description="CN hydrolase" evidence="2">
    <location>
        <begin position="4"/>
        <end position="250"/>
    </location>
</feature>
<evidence type="ECO:0000313" key="3">
    <source>
        <dbReference type="EMBL" id="SED22066.1"/>
    </source>
</evidence>
<dbReference type="PANTHER" id="PTHR43674">
    <property type="entry name" value="NITRILASE C965.09-RELATED"/>
    <property type="match status" value="1"/>
</dbReference>
<keyword evidence="1" id="KW-0378">Hydrolase</keyword>
<gene>
    <name evidence="3" type="ORF">SAMN04489727_6949</name>
</gene>
<dbReference type="Pfam" id="PF00795">
    <property type="entry name" value="CN_hydrolase"/>
    <property type="match status" value="1"/>
</dbReference>
<dbReference type="PROSITE" id="PS50263">
    <property type="entry name" value="CN_HYDROLASE"/>
    <property type="match status" value="1"/>
</dbReference>
<dbReference type="InterPro" id="IPR036526">
    <property type="entry name" value="C-N_Hydrolase_sf"/>
</dbReference>
<evidence type="ECO:0000313" key="4">
    <source>
        <dbReference type="Proteomes" id="UP000199622"/>
    </source>
</evidence>
<evidence type="ECO:0000259" key="2">
    <source>
        <dbReference type="PROSITE" id="PS50263"/>
    </source>
</evidence>
<dbReference type="CDD" id="cd07197">
    <property type="entry name" value="nitrilase"/>
    <property type="match status" value="1"/>
</dbReference>
<organism evidence="3 4">
    <name type="scientific">Amycolatopsis tolypomycina</name>
    <dbReference type="NCBI Taxonomy" id="208445"/>
    <lineage>
        <taxon>Bacteria</taxon>
        <taxon>Bacillati</taxon>
        <taxon>Actinomycetota</taxon>
        <taxon>Actinomycetes</taxon>
        <taxon>Pseudonocardiales</taxon>
        <taxon>Pseudonocardiaceae</taxon>
        <taxon>Amycolatopsis</taxon>
    </lineage>
</organism>
<dbReference type="STRING" id="208445.SAMN04489727_6949"/>
<dbReference type="InterPro" id="IPR003010">
    <property type="entry name" value="C-N_Hydrolase"/>
</dbReference>
<dbReference type="SUPFAM" id="SSF56317">
    <property type="entry name" value="Carbon-nitrogen hydrolase"/>
    <property type="match status" value="1"/>
</dbReference>
<dbReference type="RefSeq" id="WP_091315368.1">
    <property type="nucleotide sequence ID" value="NZ_FNSO01000004.1"/>
</dbReference>
<dbReference type="Proteomes" id="UP000199622">
    <property type="component" value="Unassembled WGS sequence"/>
</dbReference>
<dbReference type="InterPro" id="IPR050345">
    <property type="entry name" value="Aliph_Amidase/BUP"/>
</dbReference>
<dbReference type="EMBL" id="FNSO01000004">
    <property type="protein sequence ID" value="SED22066.1"/>
    <property type="molecule type" value="Genomic_DNA"/>
</dbReference>